<feature type="binding site" evidence="13">
    <location>
        <position position="33"/>
    </location>
    <ligand>
        <name>Zn(2+)</name>
        <dbReference type="ChEBI" id="CHEBI:29105"/>
    </ligand>
</feature>
<gene>
    <name evidence="13 16" type="primary">accD</name>
    <name evidence="17" type="ORF">FF098_010665</name>
    <name evidence="16" type="ORF">GCM10011355_21440</name>
</gene>
<protein>
    <recommendedName>
        <fullName evidence="13">Acetyl-coenzyme A carboxylase carboxyl transferase subunit beta</fullName>
        <shortName evidence="13">ACCase subunit beta</shortName>
        <shortName evidence="13">Acetyl-CoA carboxylase carboxyltransferase subunit beta</shortName>
        <ecNumber evidence="13">2.1.3.15</ecNumber>
    </recommendedName>
</protein>
<evidence type="ECO:0000256" key="3">
    <source>
        <dbReference type="ARBA" id="ARBA00022679"/>
    </source>
</evidence>
<comment type="pathway">
    <text evidence="13">Lipid metabolism; malonyl-CoA biosynthesis; malonyl-CoA from acetyl-CoA: step 1/1.</text>
</comment>
<evidence type="ECO:0000313" key="17">
    <source>
        <dbReference type="EMBL" id="NHK28367.1"/>
    </source>
</evidence>
<dbReference type="InterPro" id="IPR041010">
    <property type="entry name" value="Znf-ACC"/>
</dbReference>
<evidence type="ECO:0000256" key="12">
    <source>
        <dbReference type="ARBA" id="ARBA00025280"/>
    </source>
</evidence>
<dbReference type="GO" id="GO:0008270">
    <property type="term" value="F:zinc ion binding"/>
    <property type="evidence" value="ECO:0007669"/>
    <property type="project" value="UniProtKB-UniRule"/>
</dbReference>
<evidence type="ECO:0000256" key="9">
    <source>
        <dbReference type="ARBA" id="ARBA00022840"/>
    </source>
</evidence>
<reference evidence="17 19" key="2">
    <citation type="submission" date="2020-02" db="EMBL/GenBank/DDBJ databases">
        <title>Genome sequence of Parvularcula flava strain NH6-79.</title>
        <authorList>
            <person name="Abdul Karim M.H."/>
            <person name="Lam M.Q."/>
            <person name="Chen S.J."/>
            <person name="Yahya A."/>
            <person name="Shahir S."/>
            <person name="Shamsir M.S."/>
            <person name="Chong C.S."/>
        </authorList>
    </citation>
    <scope>NUCLEOTIDE SEQUENCE [LARGE SCALE GENOMIC DNA]</scope>
    <source>
        <strain evidence="17 19">NH6-79</strain>
    </source>
</reference>
<evidence type="ECO:0000256" key="13">
    <source>
        <dbReference type="HAMAP-Rule" id="MF_01395"/>
    </source>
</evidence>
<evidence type="ECO:0000256" key="8">
    <source>
        <dbReference type="ARBA" id="ARBA00022833"/>
    </source>
</evidence>
<dbReference type="UniPathway" id="UPA00655">
    <property type="reaction ID" value="UER00711"/>
</dbReference>
<keyword evidence="7 13" id="KW-0276">Fatty acid metabolism</keyword>
<keyword evidence="8 13" id="KW-0862">Zinc</keyword>
<dbReference type="GO" id="GO:0003989">
    <property type="term" value="F:acetyl-CoA carboxylase activity"/>
    <property type="evidence" value="ECO:0007669"/>
    <property type="project" value="InterPro"/>
</dbReference>
<evidence type="ECO:0000259" key="15">
    <source>
        <dbReference type="PROSITE" id="PS50980"/>
    </source>
</evidence>
<dbReference type="RefSeq" id="WP_155140307.1">
    <property type="nucleotide sequence ID" value="NZ_BMGZ01000002.1"/>
</dbReference>
<dbReference type="GO" id="GO:0009329">
    <property type="term" value="C:acetate CoA-transferase complex"/>
    <property type="evidence" value="ECO:0007669"/>
    <property type="project" value="TreeGrafter"/>
</dbReference>
<dbReference type="NCBIfam" id="TIGR00515">
    <property type="entry name" value="accD"/>
    <property type="match status" value="1"/>
</dbReference>
<dbReference type="InterPro" id="IPR029045">
    <property type="entry name" value="ClpP/crotonase-like_dom_sf"/>
</dbReference>
<keyword evidence="13" id="KW-0963">Cytoplasm</keyword>
<keyword evidence="10 13" id="KW-0443">Lipid metabolism</keyword>
<comment type="similarity">
    <text evidence="13">Belongs to the AccD/PCCB family.</text>
</comment>
<dbReference type="EMBL" id="BMGZ01000002">
    <property type="protein sequence ID" value="GGH98262.1"/>
    <property type="molecule type" value="Genomic_DNA"/>
</dbReference>
<evidence type="ECO:0000256" key="2">
    <source>
        <dbReference type="ARBA" id="ARBA00022516"/>
    </source>
</evidence>
<keyword evidence="4 13" id="KW-0479">Metal-binding</keyword>
<name>A0A8J3A8B4_9PROT</name>
<keyword evidence="11 13" id="KW-0275">Fatty acid biosynthesis</keyword>
<feature type="compositionally biased region" description="Polar residues" evidence="14">
    <location>
        <begin position="300"/>
        <end position="324"/>
    </location>
</feature>
<evidence type="ECO:0000256" key="1">
    <source>
        <dbReference type="ARBA" id="ARBA00004496"/>
    </source>
</evidence>
<dbReference type="InterPro" id="IPR000438">
    <property type="entry name" value="Acetyl_CoA_COase_Trfase_b_su"/>
</dbReference>
<dbReference type="PROSITE" id="PS50980">
    <property type="entry name" value="COA_CT_NTER"/>
    <property type="match status" value="1"/>
</dbReference>
<keyword evidence="9 13" id="KW-0067">ATP-binding</keyword>
<dbReference type="SUPFAM" id="SSF52096">
    <property type="entry name" value="ClpP/crotonase"/>
    <property type="match status" value="1"/>
</dbReference>
<dbReference type="PANTHER" id="PTHR42995">
    <property type="entry name" value="ACETYL-COENZYME A CARBOXYLASE CARBOXYL TRANSFERASE SUBUNIT BETA, CHLOROPLASTIC"/>
    <property type="match status" value="1"/>
</dbReference>
<evidence type="ECO:0000313" key="16">
    <source>
        <dbReference type="EMBL" id="GGH98262.1"/>
    </source>
</evidence>
<dbReference type="GO" id="GO:0016743">
    <property type="term" value="F:carboxyl- or carbamoyltransferase activity"/>
    <property type="evidence" value="ECO:0007669"/>
    <property type="project" value="UniProtKB-UniRule"/>
</dbReference>
<feature type="binding site" evidence="13">
    <location>
        <position position="49"/>
    </location>
    <ligand>
        <name>Zn(2+)</name>
        <dbReference type="ChEBI" id="CHEBI:29105"/>
    </ligand>
</feature>
<reference evidence="16" key="3">
    <citation type="submission" date="2020-09" db="EMBL/GenBank/DDBJ databases">
        <authorList>
            <person name="Sun Q."/>
            <person name="Zhou Y."/>
        </authorList>
    </citation>
    <scope>NUCLEOTIDE SEQUENCE</scope>
    <source>
        <strain evidence="16">CGMCC 1.14984</strain>
    </source>
</reference>
<comment type="caution">
    <text evidence="16">The sequence shown here is derived from an EMBL/GenBank/DDBJ whole genome shotgun (WGS) entry which is preliminary data.</text>
</comment>
<dbReference type="PANTHER" id="PTHR42995:SF5">
    <property type="entry name" value="ACETYL-COENZYME A CARBOXYLASE CARBOXYL TRANSFERASE SUBUNIT BETA, CHLOROPLASTIC"/>
    <property type="match status" value="1"/>
</dbReference>
<evidence type="ECO:0000256" key="14">
    <source>
        <dbReference type="SAM" id="MobiDB-lite"/>
    </source>
</evidence>
<dbReference type="Pfam" id="PF17848">
    <property type="entry name" value="Zn_ribbon_ACC"/>
    <property type="match status" value="1"/>
</dbReference>
<keyword evidence="19" id="KW-1185">Reference proteome</keyword>
<evidence type="ECO:0000256" key="10">
    <source>
        <dbReference type="ARBA" id="ARBA00023098"/>
    </source>
</evidence>
<evidence type="ECO:0000256" key="4">
    <source>
        <dbReference type="ARBA" id="ARBA00022723"/>
    </source>
</evidence>
<evidence type="ECO:0000256" key="11">
    <source>
        <dbReference type="ARBA" id="ARBA00023160"/>
    </source>
</evidence>
<accession>A0A8J3A8B4</accession>
<organism evidence="16 18">
    <name type="scientific">Aquisalinus luteolus</name>
    <dbReference type="NCBI Taxonomy" id="1566827"/>
    <lineage>
        <taxon>Bacteria</taxon>
        <taxon>Pseudomonadati</taxon>
        <taxon>Pseudomonadota</taxon>
        <taxon>Alphaproteobacteria</taxon>
        <taxon>Parvularculales</taxon>
        <taxon>Parvularculaceae</taxon>
        <taxon>Aquisalinus</taxon>
    </lineage>
</organism>
<sequence>MNWLSDITPPGIKKIFRNQSDSGDTLWTKCPACSEMIFNRDLEANLHVCPSCDHHMKIDVTERLNALFDDGKWKKIKLPEVAVDPLKFRDEKKYTDRLREYRKKTGEEDAIVIGVGKVDGVTTVVAVQNFAFMGGSMGMGLGEGIIRAAEEAVSRKAPFVMFTASGGARMQEGILSLMQMPRTTIAVQMVKEAGLPYVVVLTNPTTGGVTASYAMLGDVHLAEPGALIGFAGPRVIEQTIREKLPEGFQRAEYLHDKGMVDMVVPRKELRETLGGLLRVFTRHGVKAKPAAKPEKKADNETSNVTSLPAPTAKANDTVSKSGQDTDGLDKAAE</sequence>
<feature type="binding site" evidence="13">
    <location>
        <position position="52"/>
    </location>
    <ligand>
        <name>Zn(2+)</name>
        <dbReference type="ChEBI" id="CHEBI:29105"/>
    </ligand>
</feature>
<feature type="domain" description="CoA carboxyltransferase N-terminal" evidence="15">
    <location>
        <begin position="26"/>
        <end position="295"/>
    </location>
</feature>
<dbReference type="HAMAP" id="MF_01395">
    <property type="entry name" value="AcetylCoA_CT_beta"/>
    <property type="match status" value="1"/>
</dbReference>
<dbReference type="PRINTS" id="PR01070">
    <property type="entry name" value="ACCCTRFRASEB"/>
</dbReference>
<comment type="catalytic activity">
    <reaction evidence="13">
        <text>N(6)-carboxybiotinyl-L-lysyl-[protein] + acetyl-CoA = N(6)-biotinyl-L-lysyl-[protein] + malonyl-CoA</text>
        <dbReference type="Rhea" id="RHEA:54728"/>
        <dbReference type="Rhea" id="RHEA-COMP:10505"/>
        <dbReference type="Rhea" id="RHEA-COMP:10506"/>
        <dbReference type="ChEBI" id="CHEBI:57288"/>
        <dbReference type="ChEBI" id="CHEBI:57384"/>
        <dbReference type="ChEBI" id="CHEBI:83144"/>
        <dbReference type="ChEBI" id="CHEBI:83145"/>
        <dbReference type="EC" id="2.1.3.15"/>
    </reaction>
</comment>
<dbReference type="Gene3D" id="3.90.226.10">
    <property type="entry name" value="2-enoyl-CoA Hydratase, Chain A, domain 1"/>
    <property type="match status" value="1"/>
</dbReference>
<keyword evidence="3 13" id="KW-0808">Transferase</keyword>
<keyword evidence="2 13" id="KW-0444">Lipid biosynthesis</keyword>
<proteinExistence type="inferred from homology"/>
<dbReference type="GO" id="GO:0006633">
    <property type="term" value="P:fatty acid biosynthetic process"/>
    <property type="evidence" value="ECO:0007669"/>
    <property type="project" value="UniProtKB-KW"/>
</dbReference>
<feature type="zinc finger region" description="C4-type" evidence="13">
    <location>
        <begin position="30"/>
        <end position="52"/>
    </location>
</feature>
<feature type="binding site" evidence="13">
    <location>
        <position position="30"/>
    </location>
    <ligand>
        <name>Zn(2+)</name>
        <dbReference type="ChEBI" id="CHEBI:29105"/>
    </ligand>
</feature>
<dbReference type="Pfam" id="PF01039">
    <property type="entry name" value="Carboxyl_trans"/>
    <property type="match status" value="1"/>
</dbReference>
<dbReference type="InterPro" id="IPR034733">
    <property type="entry name" value="AcCoA_carboxyl_beta"/>
</dbReference>
<dbReference type="Proteomes" id="UP000621856">
    <property type="component" value="Unassembled WGS sequence"/>
</dbReference>
<dbReference type="GO" id="GO:2001295">
    <property type="term" value="P:malonyl-CoA biosynthetic process"/>
    <property type="evidence" value="ECO:0007669"/>
    <property type="project" value="UniProtKB-UniRule"/>
</dbReference>
<evidence type="ECO:0000256" key="7">
    <source>
        <dbReference type="ARBA" id="ARBA00022832"/>
    </source>
</evidence>
<keyword evidence="5 13" id="KW-0547">Nucleotide-binding</keyword>
<dbReference type="EMBL" id="VCJR02000002">
    <property type="protein sequence ID" value="NHK28367.1"/>
    <property type="molecule type" value="Genomic_DNA"/>
</dbReference>
<comment type="cofactor">
    <cofactor evidence="13">
        <name>Zn(2+)</name>
        <dbReference type="ChEBI" id="CHEBI:29105"/>
    </cofactor>
    <text evidence="13">Binds 1 zinc ion per subunit.</text>
</comment>
<dbReference type="GO" id="GO:0005524">
    <property type="term" value="F:ATP binding"/>
    <property type="evidence" value="ECO:0007669"/>
    <property type="project" value="UniProtKB-KW"/>
</dbReference>
<evidence type="ECO:0000256" key="5">
    <source>
        <dbReference type="ARBA" id="ARBA00022741"/>
    </source>
</evidence>
<dbReference type="Proteomes" id="UP000818603">
    <property type="component" value="Unassembled WGS sequence"/>
</dbReference>
<keyword evidence="17" id="KW-0436">Ligase</keyword>
<evidence type="ECO:0000256" key="6">
    <source>
        <dbReference type="ARBA" id="ARBA00022771"/>
    </source>
</evidence>
<dbReference type="InterPro" id="IPR011762">
    <property type="entry name" value="COA_CT_N"/>
</dbReference>
<comment type="subunit">
    <text evidence="13">Acetyl-CoA carboxylase is a heterohexamer composed of biotin carboxyl carrier protein (AccB), biotin carboxylase (AccC) and two subunits each of ACCase subunit alpha (AccA) and ACCase subunit beta (AccD).</text>
</comment>
<reference evidence="16" key="1">
    <citation type="journal article" date="2014" name="Int. J. Syst. Evol. Microbiol.">
        <title>Complete genome sequence of Corynebacterium casei LMG S-19264T (=DSM 44701T), isolated from a smear-ripened cheese.</title>
        <authorList>
            <consortium name="US DOE Joint Genome Institute (JGI-PGF)"/>
            <person name="Walter F."/>
            <person name="Albersmeier A."/>
            <person name="Kalinowski J."/>
            <person name="Ruckert C."/>
        </authorList>
    </citation>
    <scope>NUCLEOTIDE SEQUENCE</scope>
    <source>
        <strain evidence="16">CGMCC 1.14984</strain>
    </source>
</reference>
<feature type="region of interest" description="Disordered" evidence="14">
    <location>
        <begin position="287"/>
        <end position="333"/>
    </location>
</feature>
<evidence type="ECO:0000313" key="18">
    <source>
        <dbReference type="Proteomes" id="UP000621856"/>
    </source>
</evidence>
<comment type="subcellular location">
    <subcellularLocation>
        <location evidence="1 13">Cytoplasm</location>
    </subcellularLocation>
</comment>
<dbReference type="AlphaFoldDB" id="A0A8J3A8B4"/>
<keyword evidence="6 13" id="KW-0863">Zinc-finger</keyword>
<dbReference type="EC" id="2.1.3.15" evidence="13"/>
<evidence type="ECO:0000313" key="19">
    <source>
        <dbReference type="Proteomes" id="UP000818603"/>
    </source>
</evidence>
<comment type="function">
    <text evidence="12 13">Component of the acetyl coenzyme A carboxylase (ACC) complex. Biotin carboxylase (BC) catalyzes the carboxylation of biotin on its carrier protein (BCCP) and then the CO(2) group is transferred by the transcarboxylase to acetyl-CoA to form malonyl-CoA.</text>
</comment>